<protein>
    <recommendedName>
        <fullName evidence="4">ATP synthase protein I</fullName>
    </recommendedName>
</protein>
<organism evidence="2 3">
    <name type="scientific">Rothia nasimurium</name>
    <dbReference type="NCBI Taxonomy" id="85336"/>
    <lineage>
        <taxon>Bacteria</taxon>
        <taxon>Bacillati</taxon>
        <taxon>Actinomycetota</taxon>
        <taxon>Actinomycetes</taxon>
        <taxon>Micrococcales</taxon>
        <taxon>Micrococcaceae</taxon>
        <taxon>Rothia</taxon>
    </lineage>
</organism>
<keyword evidence="1" id="KW-0812">Transmembrane</keyword>
<evidence type="ECO:0000256" key="1">
    <source>
        <dbReference type="SAM" id="Phobius"/>
    </source>
</evidence>
<keyword evidence="1" id="KW-1133">Transmembrane helix</keyword>
<dbReference type="OrthoDB" id="9842392at2"/>
<gene>
    <name evidence="2" type="ORF">E4U03_03130</name>
</gene>
<evidence type="ECO:0008006" key="4">
    <source>
        <dbReference type="Google" id="ProtNLM"/>
    </source>
</evidence>
<comment type="caution">
    <text evidence="2">The sequence shown here is derived from an EMBL/GenBank/DDBJ whole genome shotgun (WGS) entry which is preliminary data.</text>
</comment>
<dbReference type="RefSeq" id="WP_135011533.1">
    <property type="nucleotide sequence ID" value="NZ_JADGLK010000007.1"/>
</dbReference>
<name>A0A4Y9F703_9MICC</name>
<dbReference type="STRING" id="85336.A7979_07815"/>
<feature type="transmembrane region" description="Helical" evidence="1">
    <location>
        <begin position="16"/>
        <end position="38"/>
    </location>
</feature>
<dbReference type="AlphaFoldDB" id="A0A4Y9F703"/>
<keyword evidence="1" id="KW-0472">Membrane</keyword>
<evidence type="ECO:0000313" key="3">
    <source>
        <dbReference type="Proteomes" id="UP000297951"/>
    </source>
</evidence>
<accession>A0A4Y9F703</accession>
<proteinExistence type="predicted"/>
<reference evidence="2 3" key="1">
    <citation type="submission" date="2019-03" db="EMBL/GenBank/DDBJ databases">
        <title>Diversity of the mouse oral microbiome.</title>
        <authorList>
            <person name="Joseph S."/>
            <person name="Aduse-Opoku J."/>
            <person name="Curtis M."/>
            <person name="Wade W."/>
            <person name="Hashim A."/>
        </authorList>
    </citation>
    <scope>NUCLEOTIDE SEQUENCE [LARGE SCALE GENOMIC DNA]</scope>
    <source>
        <strain evidence="3">irhom_31</strain>
    </source>
</reference>
<sequence length="140" mass="14881">MGTKPLGINEMPWLKIFRFVSLALAILALVGTIVGVLIAGKPAAGGFLTGLALVYLSFAVGIMVVIPAEKKSMKAAATALAAMYPFKIMVFTGLLVFAPIPQDFRNGWLLTGAVLALVAQLVIETKIISKQRILYFDSVG</sequence>
<feature type="transmembrane region" description="Helical" evidence="1">
    <location>
        <begin position="78"/>
        <end position="100"/>
    </location>
</feature>
<evidence type="ECO:0000313" key="2">
    <source>
        <dbReference type="EMBL" id="TFU23537.1"/>
    </source>
</evidence>
<feature type="transmembrane region" description="Helical" evidence="1">
    <location>
        <begin position="106"/>
        <end position="123"/>
    </location>
</feature>
<feature type="transmembrane region" description="Helical" evidence="1">
    <location>
        <begin position="44"/>
        <end position="66"/>
    </location>
</feature>
<dbReference type="EMBL" id="SPQC01000007">
    <property type="protein sequence ID" value="TFU23537.1"/>
    <property type="molecule type" value="Genomic_DNA"/>
</dbReference>
<dbReference type="Proteomes" id="UP000297951">
    <property type="component" value="Unassembled WGS sequence"/>
</dbReference>